<name>A0A381PDU4_9ZZZZ</name>
<accession>A0A381PDU4</accession>
<evidence type="ECO:0008006" key="2">
    <source>
        <dbReference type="Google" id="ProtNLM"/>
    </source>
</evidence>
<proteinExistence type="predicted"/>
<dbReference type="Pfam" id="PF19494">
    <property type="entry name" value="DUF6029"/>
    <property type="match status" value="1"/>
</dbReference>
<evidence type="ECO:0000313" key="1">
    <source>
        <dbReference type="EMBL" id="SUZ65171.1"/>
    </source>
</evidence>
<dbReference type="AlphaFoldDB" id="A0A381PDU4"/>
<organism evidence="1">
    <name type="scientific">marine metagenome</name>
    <dbReference type="NCBI Taxonomy" id="408172"/>
    <lineage>
        <taxon>unclassified sequences</taxon>
        <taxon>metagenomes</taxon>
        <taxon>ecological metagenomes</taxon>
    </lineage>
</organism>
<gene>
    <name evidence="1" type="ORF">METZ01_LOCUS18025</name>
</gene>
<dbReference type="EMBL" id="UINC01000952">
    <property type="protein sequence ID" value="SUZ65171.1"/>
    <property type="molecule type" value="Genomic_DNA"/>
</dbReference>
<protein>
    <recommendedName>
        <fullName evidence="2">TonB-dependent receptor-like beta-barrel domain-containing protein</fullName>
    </recommendedName>
</protein>
<sequence length="492" mass="55802">MGDPPEIGLKQKGLADFLFGYYNRNLSVELGKFYQTWGRGLILNQVDYQHLDFDTGAVGLNIEYEKDYIALSIIAGGIEPRRSTTFLGDYDPRVPNYILKQTLYGSDFSIELPGSTMGLSILFTEEDEAPISSVMSGMRFEKPYDNGDFFLSFISKKSKLDKVNSDSETDKGNGIYLSNTNYIKDWALTSNYRRYRIDVKDPSMRDNILSNYGQALDVQRSPTGYYQHSFKLLSRNSKQVNLNDEIGLELELIGPIDENRTLLVNYTKSSSTKGWHNEFGYWEPEPLTTTNGNSNSLFPSSDKDSYPFDELFIELSGYNEAHTLSYRVGFDYFSDTFAVLANSNTSESFEVNKAITFPFMVNVTLNDLWNIEVQLELQRAKKGFELTVNDETSFVSLLSDEYQKNIFLGFTVNHAPWSLTLATESTNSDESLSSSDSNTWNSVALTYRIKSDNILEVFYGSIRGGLDCTNGVCRYIQPFENGLRIDYSVNLN</sequence>
<reference evidence="1" key="1">
    <citation type="submission" date="2018-05" db="EMBL/GenBank/DDBJ databases">
        <authorList>
            <person name="Lanie J.A."/>
            <person name="Ng W.-L."/>
            <person name="Kazmierczak K.M."/>
            <person name="Andrzejewski T.M."/>
            <person name="Davidsen T.M."/>
            <person name="Wayne K.J."/>
            <person name="Tettelin H."/>
            <person name="Glass J.I."/>
            <person name="Rusch D."/>
            <person name="Podicherti R."/>
            <person name="Tsui H.-C.T."/>
            <person name="Winkler M.E."/>
        </authorList>
    </citation>
    <scope>NUCLEOTIDE SEQUENCE</scope>
</reference>
<dbReference type="InterPro" id="IPR046070">
    <property type="entry name" value="DUF6029"/>
</dbReference>